<accession>A0A450UEZ0</accession>
<dbReference type="EMBL" id="CAADFF010000023">
    <property type="protein sequence ID" value="VFJ91068.1"/>
    <property type="molecule type" value="Genomic_DNA"/>
</dbReference>
<proteinExistence type="predicted"/>
<organism evidence="1">
    <name type="scientific">Candidatus Kentrum sp. LFY</name>
    <dbReference type="NCBI Taxonomy" id="2126342"/>
    <lineage>
        <taxon>Bacteria</taxon>
        <taxon>Pseudomonadati</taxon>
        <taxon>Pseudomonadota</taxon>
        <taxon>Gammaproteobacteria</taxon>
        <taxon>Candidatus Kentrum</taxon>
    </lineage>
</organism>
<name>A0A450UEZ0_9GAMM</name>
<sequence length="113" mass="12674">MGGIDPLAATGREWRKPLPYPIHVHPKRRHVPAKLQEALTPVFYAGCRKVPSNPGWNSHLPLFPHYHASQGTPPHEMEVQVEDLLIAVPVAIHDEPISALADPLLFGQFLRRQ</sequence>
<dbReference type="AlphaFoldDB" id="A0A450UEZ0"/>
<gene>
    <name evidence="1" type="ORF">BECKLFY1418B_GA0070995_102334</name>
</gene>
<protein>
    <submittedName>
        <fullName evidence="1">Uncharacterized protein</fullName>
    </submittedName>
</protein>
<evidence type="ECO:0000313" key="1">
    <source>
        <dbReference type="EMBL" id="VFJ91068.1"/>
    </source>
</evidence>
<reference evidence="1" key="1">
    <citation type="submission" date="2019-02" db="EMBL/GenBank/DDBJ databases">
        <authorList>
            <person name="Gruber-Vodicka R. H."/>
            <person name="Seah K. B. B."/>
        </authorList>
    </citation>
    <scope>NUCLEOTIDE SEQUENCE</scope>
    <source>
        <strain evidence="1">BECK_M7</strain>
    </source>
</reference>